<accession>A0ABT6NL33</accession>
<dbReference type="RefSeq" id="WP_284720132.1">
    <property type="nucleotide sequence ID" value="NZ_JARZHI010000003.1"/>
</dbReference>
<evidence type="ECO:0000313" key="2">
    <source>
        <dbReference type="EMBL" id="MDI1429027.1"/>
    </source>
</evidence>
<keyword evidence="3" id="KW-1185">Reference proteome</keyword>
<evidence type="ECO:0000256" key="1">
    <source>
        <dbReference type="SAM" id="MobiDB-lite"/>
    </source>
</evidence>
<dbReference type="Proteomes" id="UP001160301">
    <property type="component" value="Unassembled WGS sequence"/>
</dbReference>
<proteinExistence type="predicted"/>
<name>A0ABT6NL33_9BACT</name>
<organism evidence="2 3">
    <name type="scientific">Polyangium sorediatum</name>
    <dbReference type="NCBI Taxonomy" id="889274"/>
    <lineage>
        <taxon>Bacteria</taxon>
        <taxon>Pseudomonadati</taxon>
        <taxon>Myxococcota</taxon>
        <taxon>Polyangia</taxon>
        <taxon>Polyangiales</taxon>
        <taxon>Polyangiaceae</taxon>
        <taxon>Polyangium</taxon>
    </lineage>
</organism>
<dbReference type="EMBL" id="JARZHI010000003">
    <property type="protein sequence ID" value="MDI1429027.1"/>
    <property type="molecule type" value="Genomic_DNA"/>
</dbReference>
<sequence length="43" mass="4701">MDNTNKPSGKKGGNKDKSTYGLGTVERRPSGVVRARIYEGGRY</sequence>
<reference evidence="2 3" key="1">
    <citation type="submission" date="2023-04" db="EMBL/GenBank/DDBJ databases">
        <title>The genome sequence of Polyangium sorediatum DSM14670.</title>
        <authorList>
            <person name="Zhang X."/>
        </authorList>
    </citation>
    <scope>NUCLEOTIDE SEQUENCE [LARGE SCALE GENOMIC DNA]</scope>
    <source>
        <strain evidence="2 3">DSM 14670</strain>
    </source>
</reference>
<evidence type="ECO:0000313" key="3">
    <source>
        <dbReference type="Proteomes" id="UP001160301"/>
    </source>
</evidence>
<protein>
    <submittedName>
        <fullName evidence="2">Uncharacterized protein</fullName>
    </submittedName>
</protein>
<gene>
    <name evidence="2" type="ORF">QHF89_05960</name>
</gene>
<feature type="region of interest" description="Disordered" evidence="1">
    <location>
        <begin position="1"/>
        <end position="30"/>
    </location>
</feature>
<comment type="caution">
    <text evidence="2">The sequence shown here is derived from an EMBL/GenBank/DDBJ whole genome shotgun (WGS) entry which is preliminary data.</text>
</comment>